<feature type="region of interest" description="Disordered" evidence="2">
    <location>
        <begin position="262"/>
        <end position="292"/>
    </location>
</feature>
<evidence type="ECO:0000313" key="6">
    <source>
        <dbReference type="Proteomes" id="UP000645257"/>
    </source>
</evidence>
<evidence type="ECO:0000256" key="3">
    <source>
        <dbReference type="SAM" id="SignalP"/>
    </source>
</evidence>
<feature type="compositionally biased region" description="Basic and acidic residues" evidence="2">
    <location>
        <begin position="262"/>
        <end position="278"/>
    </location>
</feature>
<sequence length="436" mass="47977">MKLPTLLTVACLFPVAACAATAGKAASDLNVAPHQQDLRSVRKEIDSLQKDIAQKEAVRKEAQSAIKESEQAISRTSQALKALEGRKTTSSAELSSLRAEIDRTRQSIAVTRQQVVRMLSKQYRNGNHDAMKLMLNAADPNQTSRDMVYYRHIVEARQQLIGDLNMHQRDLEALSAKLEEELARLDHLANRKTTEKSRLLEDKADKESTVTKLASDIQSRQDKLVRLKEDEKRLTGLIAQINREIQKRKAQEAAARKARIEAARKENERRRKLADNARKAGKPVPSEARQSVPVEKPIAADDSADARAFRGQQGALKLPVAGEITGRFGTARSEGTTWKGIFIKTTPGQPVHAVAAGRVVYADALRGFGNAVIVDHGGNYMSVYTGLGNIGRSVGDTVKAQDSLGSTGKLDNGDSGLYFEIRYLGRPVNPLTWARQ</sequence>
<dbReference type="RefSeq" id="WP_229804395.1">
    <property type="nucleotide sequence ID" value="NZ_BMYX01000001.1"/>
</dbReference>
<dbReference type="CDD" id="cd12797">
    <property type="entry name" value="M23_peptidase"/>
    <property type="match status" value="1"/>
</dbReference>
<dbReference type="Pfam" id="PF01551">
    <property type="entry name" value="Peptidase_M23"/>
    <property type="match status" value="1"/>
</dbReference>
<evidence type="ECO:0000313" key="5">
    <source>
        <dbReference type="EMBL" id="GGY02433.1"/>
    </source>
</evidence>
<reference evidence="5" key="1">
    <citation type="journal article" date="2014" name="Int. J. Syst. Evol. Microbiol.">
        <title>Complete genome sequence of Corynebacterium casei LMG S-19264T (=DSM 44701T), isolated from a smear-ripened cheese.</title>
        <authorList>
            <consortium name="US DOE Joint Genome Institute (JGI-PGF)"/>
            <person name="Walter F."/>
            <person name="Albersmeier A."/>
            <person name="Kalinowski J."/>
            <person name="Ruckert C."/>
        </authorList>
    </citation>
    <scope>NUCLEOTIDE SEQUENCE</scope>
    <source>
        <strain evidence="5">KCTC 32182</strain>
    </source>
</reference>
<evidence type="ECO:0000256" key="2">
    <source>
        <dbReference type="SAM" id="MobiDB-lite"/>
    </source>
</evidence>
<dbReference type="GO" id="GO:0004222">
    <property type="term" value="F:metalloendopeptidase activity"/>
    <property type="evidence" value="ECO:0007669"/>
    <property type="project" value="TreeGrafter"/>
</dbReference>
<accession>A0A918NWM6</accession>
<keyword evidence="6" id="KW-1185">Reference proteome</keyword>
<keyword evidence="3" id="KW-0732">Signal</keyword>
<comment type="caution">
    <text evidence="5">The sequence shown here is derived from an EMBL/GenBank/DDBJ whole genome shotgun (WGS) entry which is preliminary data.</text>
</comment>
<feature type="signal peptide" evidence="3">
    <location>
        <begin position="1"/>
        <end position="19"/>
    </location>
</feature>
<reference evidence="5" key="2">
    <citation type="submission" date="2020-09" db="EMBL/GenBank/DDBJ databases">
        <authorList>
            <person name="Sun Q."/>
            <person name="Kim S."/>
        </authorList>
    </citation>
    <scope>NUCLEOTIDE SEQUENCE</scope>
    <source>
        <strain evidence="5">KCTC 32182</strain>
    </source>
</reference>
<feature type="coiled-coil region" evidence="1">
    <location>
        <begin position="38"/>
        <end position="114"/>
    </location>
</feature>
<dbReference type="PANTHER" id="PTHR21666">
    <property type="entry name" value="PEPTIDASE-RELATED"/>
    <property type="match status" value="1"/>
</dbReference>
<evidence type="ECO:0000256" key="1">
    <source>
        <dbReference type="SAM" id="Coils"/>
    </source>
</evidence>
<name>A0A918NWM6_9NEIS</name>
<dbReference type="Gene3D" id="6.10.250.3150">
    <property type="match status" value="1"/>
</dbReference>
<keyword evidence="1" id="KW-0175">Coiled coil</keyword>
<dbReference type="AlphaFoldDB" id="A0A918NWM6"/>
<dbReference type="PANTHER" id="PTHR21666:SF270">
    <property type="entry name" value="MUREIN HYDROLASE ACTIVATOR ENVC"/>
    <property type="match status" value="1"/>
</dbReference>
<gene>
    <name evidence="5" type="ORF">GCM10011289_00700</name>
</gene>
<dbReference type="SUPFAM" id="SSF51261">
    <property type="entry name" value="Duplicated hybrid motif"/>
    <property type="match status" value="1"/>
</dbReference>
<evidence type="ECO:0000259" key="4">
    <source>
        <dbReference type="Pfam" id="PF01551"/>
    </source>
</evidence>
<proteinExistence type="predicted"/>
<dbReference type="EMBL" id="BMYX01000001">
    <property type="protein sequence ID" value="GGY02433.1"/>
    <property type="molecule type" value="Genomic_DNA"/>
</dbReference>
<dbReference type="InterPro" id="IPR016047">
    <property type="entry name" value="M23ase_b-sheet_dom"/>
</dbReference>
<organism evidence="5 6">
    <name type="scientific">Paludibacterium paludis</name>
    <dbReference type="NCBI Taxonomy" id="1225769"/>
    <lineage>
        <taxon>Bacteria</taxon>
        <taxon>Pseudomonadati</taxon>
        <taxon>Pseudomonadota</taxon>
        <taxon>Betaproteobacteria</taxon>
        <taxon>Neisseriales</taxon>
        <taxon>Chromobacteriaceae</taxon>
        <taxon>Paludibacterium</taxon>
    </lineage>
</organism>
<dbReference type="InterPro" id="IPR011055">
    <property type="entry name" value="Dup_hybrid_motif"/>
</dbReference>
<feature type="domain" description="M23ase beta-sheet core" evidence="4">
    <location>
        <begin position="337"/>
        <end position="430"/>
    </location>
</feature>
<dbReference type="Gene3D" id="2.70.70.10">
    <property type="entry name" value="Glucose Permease (Domain IIA)"/>
    <property type="match status" value="1"/>
</dbReference>
<dbReference type="InterPro" id="IPR050570">
    <property type="entry name" value="Cell_wall_metabolism_enzyme"/>
</dbReference>
<feature type="chain" id="PRO_5037472267" description="M23ase beta-sheet core domain-containing protein" evidence="3">
    <location>
        <begin position="20"/>
        <end position="436"/>
    </location>
</feature>
<protein>
    <recommendedName>
        <fullName evidence="4">M23ase beta-sheet core domain-containing protein</fullName>
    </recommendedName>
</protein>
<dbReference type="Proteomes" id="UP000645257">
    <property type="component" value="Unassembled WGS sequence"/>
</dbReference>
<feature type="coiled-coil region" evidence="1">
    <location>
        <begin position="157"/>
        <end position="195"/>
    </location>
</feature>